<protein>
    <submittedName>
        <fullName evidence="3">Allophanate hydrolase</fullName>
        <ecNumber evidence="3">3.5.1.54</ecNumber>
    </submittedName>
</protein>
<reference evidence="3 4" key="1">
    <citation type="submission" date="2020-10" db="EMBL/GenBank/DDBJ databases">
        <title>Complete genome sequence of Cupriavidus basilensis CCUG 49340T.</title>
        <authorList>
            <person name="Salva-Serra F."/>
            <person name="Donoso R.A."/>
            <person name="Cho K.H."/>
            <person name="Yoo J.A."/>
            <person name="Lee K."/>
            <person name="Yoon S.-H."/>
            <person name="Perez-Pantoja D."/>
            <person name="Moore E.R.B."/>
        </authorList>
    </citation>
    <scope>NUCLEOTIDE SEQUENCE [LARGE SCALE GENOMIC DNA]</scope>
    <source>
        <strain evidence="4">CCUG 49340</strain>
        <plasmid evidence="3 4">pRK1-2</plasmid>
    </source>
</reference>
<dbReference type="Pfam" id="PF01425">
    <property type="entry name" value="Amidase"/>
    <property type="match status" value="1"/>
</dbReference>
<dbReference type="InterPro" id="IPR053844">
    <property type="entry name" value="AH_C"/>
</dbReference>
<dbReference type="GO" id="GO:0004039">
    <property type="term" value="F:allophanate hydrolase activity"/>
    <property type="evidence" value="ECO:0007669"/>
    <property type="project" value="UniProtKB-EC"/>
</dbReference>
<evidence type="ECO:0000259" key="1">
    <source>
        <dbReference type="Pfam" id="PF01425"/>
    </source>
</evidence>
<dbReference type="GeneID" id="98406936"/>
<dbReference type="EC" id="3.5.1.54" evidence="3"/>
<dbReference type="InterPro" id="IPR036928">
    <property type="entry name" value="AS_sf"/>
</dbReference>
<dbReference type="NCBIfam" id="NF006043">
    <property type="entry name" value="PRK08186.1"/>
    <property type="match status" value="1"/>
</dbReference>
<feature type="domain" description="Allophanate hydrolase C-terminal" evidence="2">
    <location>
        <begin position="478"/>
        <end position="600"/>
    </location>
</feature>
<dbReference type="Pfam" id="PF21986">
    <property type="entry name" value="AH_C"/>
    <property type="match status" value="1"/>
</dbReference>
<evidence type="ECO:0000313" key="4">
    <source>
        <dbReference type="Proteomes" id="UP000397656"/>
    </source>
</evidence>
<evidence type="ECO:0000313" key="3">
    <source>
        <dbReference type="EMBL" id="QOT81967.1"/>
    </source>
</evidence>
<dbReference type="Gene3D" id="3.10.490.10">
    <property type="entry name" value="Gamma-glutamyl cyclotransferase-like"/>
    <property type="match status" value="1"/>
</dbReference>
<evidence type="ECO:0000259" key="2">
    <source>
        <dbReference type="Pfam" id="PF21986"/>
    </source>
</evidence>
<dbReference type="InterPro" id="IPR023631">
    <property type="entry name" value="Amidase_dom"/>
</dbReference>
<proteinExistence type="predicted"/>
<dbReference type="InterPro" id="IPR000120">
    <property type="entry name" value="Amidase"/>
</dbReference>
<geneLocation type="plasmid" evidence="3 4">
    <name>pRK1-2</name>
</geneLocation>
<keyword evidence="3" id="KW-0614">Plasmid</keyword>
<gene>
    <name evidence="3" type="primary">atzF</name>
    <name evidence="3" type="ORF">F7R26_038875</name>
</gene>
<dbReference type="PANTHER" id="PTHR11895">
    <property type="entry name" value="TRANSAMIDASE"/>
    <property type="match status" value="1"/>
</dbReference>
<dbReference type="InterPro" id="IPR014085">
    <property type="entry name" value="Allophanate_hydrolase"/>
</dbReference>
<dbReference type="EMBL" id="CP062806">
    <property type="protein sequence ID" value="QOT81967.1"/>
    <property type="molecule type" value="Genomic_DNA"/>
</dbReference>
<feature type="domain" description="Amidase" evidence="1">
    <location>
        <begin position="25"/>
        <end position="437"/>
    </location>
</feature>
<dbReference type="RefSeq" id="WP_150984832.1">
    <property type="nucleotide sequence ID" value="NZ_CP062806.1"/>
</dbReference>
<keyword evidence="3" id="KW-0378">Hydrolase</keyword>
<dbReference type="AlphaFoldDB" id="A0A643FZ30"/>
<dbReference type="Gene3D" id="3.90.1300.10">
    <property type="entry name" value="Amidase signature (AS) domain"/>
    <property type="match status" value="1"/>
</dbReference>
<sequence length="610" mass="63777">MTARFSLDIGSLQAAYQSGKRTPTEVIESVIAATEHDPHHAWIHRLHATALRARARELEQNGPAGLPLYGIPFAIKDNIDLAGVPTTAACPDYAYTPAGSAFVVQRLLDAGAIAVGKTNLDQFATGLNGTRSPYGVCRNAFDPARISGGSSSGSAVAVALGQVSFALGTDTAGSGRVPAAFNHLVGLKPSCGLLSTSGVVPACRSLDTPSVFALTADDAHRVFAVAQGFDADDPYSRAAQPHGFDFGQAAMFRLGVPAPGQMRFFQPGYAEAFEQACAHARTLGAVLVEIDFAPFLEAARMLYEGPWVAERYQAIRAFIDGNADALFPVTRQITLGGATPLAADAFAAMYRLRALQRQGEAAWSQADALLLPTVPSHPTVAGMLAEPIARNSELGLYTNFLNLLDCAGVAVPAGFLADGLPFGITLAAPAHQDVPLLHLARRWQQALEGKAATVGATGNRLVAQSGIVPPAVRSGQLRVAVCGAHLEGQPLHHQLAERGARLVARTSTAPCYRLYALAGPGVQRPGLVRVHEGEGAAIEVEVWEMPEARFGSFVAGIPAPLGIGRTVLADGSSVPGFICEPGGIAGATDITAFGGWRAWRAQQAAIPTEP</sequence>
<dbReference type="NCBIfam" id="TIGR02713">
    <property type="entry name" value="allophanate_hyd"/>
    <property type="match status" value="1"/>
</dbReference>
<dbReference type="Gene3D" id="1.20.58.1700">
    <property type="match status" value="1"/>
</dbReference>
<organism evidence="3 4">
    <name type="scientific">Cupriavidus basilensis</name>
    <dbReference type="NCBI Taxonomy" id="68895"/>
    <lineage>
        <taxon>Bacteria</taxon>
        <taxon>Pseudomonadati</taxon>
        <taxon>Pseudomonadota</taxon>
        <taxon>Betaproteobacteria</taxon>
        <taxon>Burkholderiales</taxon>
        <taxon>Burkholderiaceae</taxon>
        <taxon>Cupriavidus</taxon>
    </lineage>
</organism>
<dbReference type="Proteomes" id="UP000397656">
    <property type="component" value="Plasmid pRK1-2"/>
</dbReference>
<name>A0A643FZ30_9BURK</name>
<dbReference type="SUPFAM" id="SSF75304">
    <property type="entry name" value="Amidase signature (AS) enzymes"/>
    <property type="match status" value="1"/>
</dbReference>
<dbReference type="PANTHER" id="PTHR11895:SF169">
    <property type="entry name" value="GLUTAMYL-TRNA(GLN) AMIDOTRANSFERASE"/>
    <property type="match status" value="1"/>
</dbReference>
<accession>A0A643FZ30</accession>